<dbReference type="InterPro" id="IPR010432">
    <property type="entry name" value="RDD"/>
</dbReference>
<dbReference type="InterPro" id="IPR051791">
    <property type="entry name" value="Pra-immunoreactive"/>
</dbReference>
<dbReference type="Pfam" id="PF14237">
    <property type="entry name" value="GYF_2"/>
    <property type="match status" value="1"/>
</dbReference>
<name>A0A1G6GTM3_9GAMM</name>
<dbReference type="OrthoDB" id="8612316at2"/>
<feature type="domain" description="GYF" evidence="8">
    <location>
        <begin position="4"/>
        <end position="51"/>
    </location>
</feature>
<gene>
    <name evidence="9" type="ORF">SAMN05421749_101404</name>
</gene>
<dbReference type="PANTHER" id="PTHR36115:SF4">
    <property type="entry name" value="MEMBRANE PROTEIN"/>
    <property type="match status" value="1"/>
</dbReference>
<keyword evidence="4 6" id="KW-1133">Transmembrane helix</keyword>
<comment type="subcellular location">
    <subcellularLocation>
        <location evidence="1">Cell membrane</location>
        <topology evidence="1">Multi-pass membrane protein</topology>
    </subcellularLocation>
</comment>
<keyword evidence="3 6" id="KW-0812">Transmembrane</keyword>
<dbReference type="Proteomes" id="UP000242317">
    <property type="component" value="Unassembled WGS sequence"/>
</dbReference>
<feature type="domain" description="RDD" evidence="7">
    <location>
        <begin position="99"/>
        <end position="250"/>
    </location>
</feature>
<feature type="transmembrane region" description="Helical" evidence="6">
    <location>
        <begin position="161"/>
        <end position="179"/>
    </location>
</feature>
<dbReference type="AlphaFoldDB" id="A0A1G6GTM3"/>
<evidence type="ECO:0000256" key="3">
    <source>
        <dbReference type="ARBA" id="ARBA00022692"/>
    </source>
</evidence>
<dbReference type="PANTHER" id="PTHR36115">
    <property type="entry name" value="PROLINE-RICH ANTIGEN HOMOLOG-RELATED"/>
    <property type="match status" value="1"/>
</dbReference>
<keyword evidence="5 6" id="KW-0472">Membrane</keyword>
<evidence type="ECO:0000256" key="1">
    <source>
        <dbReference type="ARBA" id="ARBA00004651"/>
    </source>
</evidence>
<evidence type="ECO:0000256" key="6">
    <source>
        <dbReference type="SAM" id="Phobius"/>
    </source>
</evidence>
<feature type="transmembrane region" description="Helical" evidence="6">
    <location>
        <begin position="215"/>
        <end position="235"/>
    </location>
</feature>
<feature type="transmembrane region" description="Helical" evidence="6">
    <location>
        <begin position="105"/>
        <end position="126"/>
    </location>
</feature>
<dbReference type="InterPro" id="IPR025640">
    <property type="entry name" value="GYF_2"/>
</dbReference>
<keyword evidence="2" id="KW-1003">Cell membrane</keyword>
<evidence type="ECO:0000313" key="9">
    <source>
        <dbReference type="EMBL" id="SDB85299.1"/>
    </source>
</evidence>
<organism evidence="9 10">
    <name type="scientific">Acinetobacter marinus</name>
    <dbReference type="NCBI Taxonomy" id="281375"/>
    <lineage>
        <taxon>Bacteria</taxon>
        <taxon>Pseudomonadati</taxon>
        <taxon>Pseudomonadota</taxon>
        <taxon>Gammaproteobacteria</taxon>
        <taxon>Moraxellales</taxon>
        <taxon>Moraxellaceae</taxon>
        <taxon>Acinetobacter</taxon>
    </lineage>
</organism>
<dbReference type="Pfam" id="PF06271">
    <property type="entry name" value="RDD"/>
    <property type="match status" value="1"/>
</dbReference>
<sequence length="256" mass="28603">MDIYLARNNEQAGPYTLAQVHQMIDNQQVVATDLIWFKGLSEWKTVGEIKQNGLLPPAVDIAQPNTDEKWATPQTNSSQYDWKNNIPVLKKDSTAQGLAPFSKRIFAKIIDLILWLPSFAFLTAFMSPAQHAEMAKLQSQGMIPTPEMQQTLLNIIPQSGWIGMGIYLGLMLAVQAILLSKTGQSIGKKVMQIKIVDAETQADVGLGRIFIMRTLMFIVLNVLFMPFSTIIDLAFSATKKRQTLHDKVAKTIVIEK</sequence>
<evidence type="ECO:0000256" key="5">
    <source>
        <dbReference type="ARBA" id="ARBA00023136"/>
    </source>
</evidence>
<evidence type="ECO:0000313" key="10">
    <source>
        <dbReference type="Proteomes" id="UP000242317"/>
    </source>
</evidence>
<keyword evidence="10" id="KW-1185">Reference proteome</keyword>
<evidence type="ECO:0000259" key="7">
    <source>
        <dbReference type="Pfam" id="PF06271"/>
    </source>
</evidence>
<proteinExistence type="predicted"/>
<dbReference type="EMBL" id="FMYK01000001">
    <property type="protein sequence ID" value="SDB85299.1"/>
    <property type="molecule type" value="Genomic_DNA"/>
</dbReference>
<evidence type="ECO:0000256" key="2">
    <source>
        <dbReference type="ARBA" id="ARBA00022475"/>
    </source>
</evidence>
<dbReference type="RefSeq" id="WP_092615207.1">
    <property type="nucleotide sequence ID" value="NZ_FMYK01000001.1"/>
</dbReference>
<accession>A0A1G6GTM3</accession>
<protein>
    <submittedName>
        <fullName evidence="9">Uncharacterized membrane protein YckC, RDD family</fullName>
    </submittedName>
</protein>
<evidence type="ECO:0000256" key="4">
    <source>
        <dbReference type="ARBA" id="ARBA00022989"/>
    </source>
</evidence>
<dbReference type="GO" id="GO:0005886">
    <property type="term" value="C:plasma membrane"/>
    <property type="evidence" value="ECO:0007669"/>
    <property type="project" value="UniProtKB-SubCell"/>
</dbReference>
<evidence type="ECO:0000259" key="8">
    <source>
        <dbReference type="Pfam" id="PF14237"/>
    </source>
</evidence>
<reference evidence="10" key="1">
    <citation type="submission" date="2016-09" db="EMBL/GenBank/DDBJ databases">
        <authorList>
            <person name="Varghese N."/>
            <person name="Submissions S."/>
        </authorList>
    </citation>
    <scope>NUCLEOTIDE SEQUENCE [LARGE SCALE GENOMIC DNA]</scope>
    <source>
        <strain evidence="10">ANC 3699</strain>
    </source>
</reference>